<feature type="binding site" evidence="3">
    <location>
        <position position="58"/>
    </location>
    <ligand>
        <name>substrate</name>
    </ligand>
</feature>
<dbReference type="PANTHER" id="PTHR11085">
    <property type="entry name" value="NAD-DEPENDENT PROTEIN DEACYLASE SIRTUIN-5, MITOCHONDRIAL-RELATED"/>
    <property type="match status" value="1"/>
</dbReference>
<feature type="binding site" evidence="3">
    <location>
        <begin position="92"/>
        <end position="95"/>
    </location>
    <ligand>
        <name>NAD(+)</name>
        <dbReference type="ChEBI" id="CHEBI:57540"/>
    </ligand>
</feature>
<comment type="function">
    <text evidence="3">NAD-dependent lysine deacetylase and desuccinylase that specifically removes acetyl and succinyl groups on target proteins. Modulates the activities of several proteins which are inactive in their acylated form.</text>
</comment>
<dbReference type="InterPro" id="IPR050134">
    <property type="entry name" value="NAD-dep_sirtuin_deacylases"/>
</dbReference>
<evidence type="ECO:0000256" key="2">
    <source>
        <dbReference type="ARBA" id="ARBA00023027"/>
    </source>
</evidence>
<keyword evidence="3" id="KW-0963">Cytoplasm</keyword>
<comment type="caution">
    <text evidence="6">The sequence shown here is derived from an EMBL/GenBank/DDBJ whole genome shotgun (WGS) entry which is preliminary data.</text>
</comment>
<dbReference type="Gene3D" id="3.40.50.1220">
    <property type="entry name" value="TPP-binding domain"/>
    <property type="match status" value="1"/>
</dbReference>
<feature type="binding site" evidence="3">
    <location>
        <position position="223"/>
    </location>
    <ligand>
        <name>NAD(+)</name>
        <dbReference type="ChEBI" id="CHEBI:57540"/>
    </ligand>
</feature>
<feature type="domain" description="Deacetylase sirtuin-type" evidence="5">
    <location>
        <begin position="1"/>
        <end position="237"/>
    </location>
</feature>
<comment type="domain">
    <text evidence="3">2 residues (Tyr-55 and Arg-58) present in a large hydrophobic pocket are probably involved in substrate specificity. They are important for desuccinylation activity, but dispensable for deacetylation activity.</text>
</comment>
<dbReference type="PROSITE" id="PS50305">
    <property type="entry name" value="SIRTUIN"/>
    <property type="match status" value="1"/>
</dbReference>
<feature type="binding site" evidence="3">
    <location>
        <begin position="205"/>
        <end position="207"/>
    </location>
    <ligand>
        <name>NAD(+)</name>
        <dbReference type="ChEBI" id="CHEBI:57540"/>
    </ligand>
</feature>
<protein>
    <recommendedName>
        <fullName evidence="3">NAD-dependent protein deacylase</fullName>
        <ecNumber evidence="3">2.3.1.286</ecNumber>
    </recommendedName>
    <alternativeName>
        <fullName evidence="3">Regulatory protein SIR2 homolog</fullName>
    </alternativeName>
</protein>
<evidence type="ECO:0000313" key="7">
    <source>
        <dbReference type="Proteomes" id="UP001595593"/>
    </source>
</evidence>
<feature type="binding site" evidence="3">
    <location>
        <begin position="180"/>
        <end position="182"/>
    </location>
    <ligand>
        <name>NAD(+)</name>
        <dbReference type="ChEBI" id="CHEBI:57540"/>
    </ligand>
</feature>
<accession>A0ABV7G3X7</accession>
<comment type="similarity">
    <text evidence="3">Belongs to the sirtuin family. Class III subfamily.</text>
</comment>
<dbReference type="InterPro" id="IPR027546">
    <property type="entry name" value="Sirtuin_class_III"/>
</dbReference>
<organism evidence="6 7">
    <name type="scientific">Teichococcus globiformis</name>
    <dbReference type="NCBI Taxonomy" id="2307229"/>
    <lineage>
        <taxon>Bacteria</taxon>
        <taxon>Pseudomonadati</taxon>
        <taxon>Pseudomonadota</taxon>
        <taxon>Alphaproteobacteria</taxon>
        <taxon>Acetobacterales</taxon>
        <taxon>Roseomonadaceae</taxon>
        <taxon>Roseomonas</taxon>
    </lineage>
</organism>
<dbReference type="EMBL" id="JBHRTN010000018">
    <property type="protein sequence ID" value="MFC3126538.1"/>
    <property type="molecule type" value="Genomic_DNA"/>
</dbReference>
<keyword evidence="2 3" id="KW-0520">NAD</keyword>
<feature type="binding site" evidence="3">
    <location>
        <position position="55"/>
    </location>
    <ligand>
        <name>substrate</name>
    </ligand>
</feature>
<feature type="binding site" evidence="3">
    <location>
        <begin position="11"/>
        <end position="30"/>
    </location>
    <ligand>
        <name>NAD(+)</name>
        <dbReference type="ChEBI" id="CHEBI:57540"/>
    </ligand>
</feature>
<name>A0ABV7G3X7_9PROT</name>
<proteinExistence type="inferred from homology"/>
<dbReference type="Proteomes" id="UP001595593">
    <property type="component" value="Unassembled WGS sequence"/>
</dbReference>
<dbReference type="Gene3D" id="3.30.1600.10">
    <property type="entry name" value="SIR2/SIRT2 'Small Domain"/>
    <property type="match status" value="1"/>
</dbReference>
<dbReference type="InterPro" id="IPR026591">
    <property type="entry name" value="Sirtuin_cat_small_dom_sf"/>
</dbReference>
<dbReference type="EC" id="2.3.1.286" evidence="3"/>
<comment type="catalytic activity">
    <reaction evidence="3">
        <text>N(6)-succinyl-L-lysyl-[protein] + NAD(+) + H2O = 2''-O-succinyl-ADP-D-ribose + nicotinamide + L-lysyl-[protein]</text>
        <dbReference type="Rhea" id="RHEA:47668"/>
        <dbReference type="Rhea" id="RHEA-COMP:9752"/>
        <dbReference type="Rhea" id="RHEA-COMP:11877"/>
        <dbReference type="ChEBI" id="CHEBI:15377"/>
        <dbReference type="ChEBI" id="CHEBI:17154"/>
        <dbReference type="ChEBI" id="CHEBI:29969"/>
        <dbReference type="ChEBI" id="CHEBI:57540"/>
        <dbReference type="ChEBI" id="CHEBI:87830"/>
        <dbReference type="ChEBI" id="CHEBI:87832"/>
    </reaction>
</comment>
<gene>
    <name evidence="3" type="primary">cobB</name>
    <name evidence="6" type="ORF">ACFOD4_15850</name>
</gene>
<dbReference type="InterPro" id="IPR029035">
    <property type="entry name" value="DHS-like_NAD/FAD-binding_dom"/>
</dbReference>
<feature type="binding site" evidence="3 4">
    <location>
        <position position="121"/>
    </location>
    <ligand>
        <name>Zn(2+)</name>
        <dbReference type="ChEBI" id="CHEBI:29105"/>
    </ligand>
</feature>
<evidence type="ECO:0000256" key="1">
    <source>
        <dbReference type="ARBA" id="ARBA00022679"/>
    </source>
</evidence>
<feature type="binding site" evidence="3 4">
    <location>
        <position position="143"/>
    </location>
    <ligand>
        <name>Zn(2+)</name>
        <dbReference type="ChEBI" id="CHEBI:29105"/>
    </ligand>
</feature>
<keyword evidence="3 4" id="KW-0862">Zinc</keyword>
<comment type="subcellular location">
    <subcellularLocation>
        <location evidence="3">Cytoplasm</location>
    </subcellularLocation>
</comment>
<keyword evidence="3 4" id="KW-0479">Metal-binding</keyword>
<reference evidence="7" key="1">
    <citation type="journal article" date="2019" name="Int. J. Syst. Evol. Microbiol.">
        <title>The Global Catalogue of Microorganisms (GCM) 10K type strain sequencing project: providing services to taxonomists for standard genome sequencing and annotation.</title>
        <authorList>
            <consortium name="The Broad Institute Genomics Platform"/>
            <consortium name="The Broad Institute Genome Sequencing Center for Infectious Disease"/>
            <person name="Wu L."/>
            <person name="Ma J."/>
        </authorList>
    </citation>
    <scope>NUCLEOTIDE SEQUENCE [LARGE SCALE GENOMIC DNA]</scope>
    <source>
        <strain evidence="7">KCTC 52094</strain>
    </source>
</reference>
<feature type="binding site" evidence="3 4">
    <location>
        <position position="140"/>
    </location>
    <ligand>
        <name>Zn(2+)</name>
        <dbReference type="ChEBI" id="CHEBI:29105"/>
    </ligand>
</feature>
<dbReference type="RefSeq" id="WP_379597931.1">
    <property type="nucleotide sequence ID" value="NZ_JBHRTN010000018.1"/>
</dbReference>
<dbReference type="InterPro" id="IPR026590">
    <property type="entry name" value="Ssirtuin_cat_dom"/>
</dbReference>
<evidence type="ECO:0000259" key="5">
    <source>
        <dbReference type="PROSITE" id="PS50305"/>
    </source>
</evidence>
<dbReference type="HAMAP" id="MF_01121">
    <property type="entry name" value="Sirtuin_ClassIII"/>
    <property type="match status" value="1"/>
</dbReference>
<dbReference type="GO" id="GO:0034979">
    <property type="term" value="F:NAD-dependent protein lysine deacetylase activity"/>
    <property type="evidence" value="ECO:0007669"/>
    <property type="project" value="UniProtKB-EC"/>
</dbReference>
<dbReference type="Pfam" id="PF02146">
    <property type="entry name" value="SIR2"/>
    <property type="match status" value="1"/>
</dbReference>
<comment type="catalytic activity">
    <reaction evidence="3">
        <text>N(6)-acetyl-L-lysyl-[protein] + NAD(+) + H2O = 2''-O-acetyl-ADP-D-ribose + nicotinamide + L-lysyl-[protein]</text>
        <dbReference type="Rhea" id="RHEA:43636"/>
        <dbReference type="Rhea" id="RHEA-COMP:9752"/>
        <dbReference type="Rhea" id="RHEA-COMP:10731"/>
        <dbReference type="ChEBI" id="CHEBI:15377"/>
        <dbReference type="ChEBI" id="CHEBI:17154"/>
        <dbReference type="ChEBI" id="CHEBI:29969"/>
        <dbReference type="ChEBI" id="CHEBI:57540"/>
        <dbReference type="ChEBI" id="CHEBI:61930"/>
        <dbReference type="ChEBI" id="CHEBI:83767"/>
        <dbReference type="EC" id="2.3.1.286"/>
    </reaction>
</comment>
<feature type="binding site" evidence="3 4">
    <location>
        <position position="124"/>
    </location>
    <ligand>
        <name>Zn(2+)</name>
        <dbReference type="ChEBI" id="CHEBI:29105"/>
    </ligand>
</feature>
<evidence type="ECO:0000256" key="3">
    <source>
        <dbReference type="HAMAP-Rule" id="MF_01121"/>
    </source>
</evidence>
<dbReference type="PANTHER" id="PTHR11085:SF4">
    <property type="entry name" value="NAD-DEPENDENT PROTEIN DEACYLASE"/>
    <property type="match status" value="1"/>
</dbReference>
<evidence type="ECO:0000313" key="6">
    <source>
        <dbReference type="EMBL" id="MFC3126538.1"/>
    </source>
</evidence>
<sequence>MANPPLIILTGAGISAESGLATFRGHGGLWAGHKVEDVATPQAFARDPEMVHGFYNARRAQLRDPAVQPNPAHHALARLVAAWPAPALLVTQNVDDLHHRAMPDQLDRLLPMHGSLRRIRCTRCSQVADWEDDLATDTPCPGCGNTGGLRPDIVWFGEMPMGMDRIEAALEQCRLFLSIGTSGLVYPAAGFVAALSGVARTVELNLEPSAGSHLFDEAHHGPATEVVPRFVDALLASLR</sequence>
<keyword evidence="7" id="KW-1185">Reference proteome</keyword>
<dbReference type="SUPFAM" id="SSF52467">
    <property type="entry name" value="DHS-like NAD/FAD-binding domain"/>
    <property type="match status" value="1"/>
</dbReference>
<feature type="active site" description="Proton acceptor" evidence="3 4">
    <location>
        <position position="113"/>
    </location>
</feature>
<keyword evidence="6" id="KW-0012">Acyltransferase</keyword>
<keyword evidence="1 6" id="KW-0808">Transferase</keyword>
<dbReference type="InterPro" id="IPR003000">
    <property type="entry name" value="Sirtuin"/>
</dbReference>
<evidence type="ECO:0000256" key="4">
    <source>
        <dbReference type="PROSITE-ProRule" id="PRU00236"/>
    </source>
</evidence>
<comment type="cofactor">
    <cofactor evidence="3">
        <name>Zn(2+)</name>
        <dbReference type="ChEBI" id="CHEBI:29105"/>
    </cofactor>
    <text evidence="3">Binds 1 zinc ion per subunit.</text>
</comment>